<name>A0A345Y7I0_9NEIS</name>
<dbReference type="EMBL" id="CP031337">
    <property type="protein sequence ID" value="AXK39882.1"/>
    <property type="molecule type" value="Genomic_DNA"/>
</dbReference>
<dbReference type="InterPro" id="IPR016035">
    <property type="entry name" value="Acyl_Trfase/lysoPLipase"/>
</dbReference>
<feature type="short sequence motif" description="GXGXXG" evidence="4">
    <location>
        <begin position="13"/>
        <end position="18"/>
    </location>
</feature>
<dbReference type="PANTHER" id="PTHR14226:SF57">
    <property type="entry name" value="BLR7027 PROTEIN"/>
    <property type="match status" value="1"/>
</dbReference>
<dbReference type="KEGG" id="ccah:DWG20_10760"/>
<evidence type="ECO:0000256" key="2">
    <source>
        <dbReference type="ARBA" id="ARBA00022963"/>
    </source>
</evidence>
<dbReference type="Proteomes" id="UP000254537">
    <property type="component" value="Chromosome"/>
</dbReference>
<keyword evidence="3 4" id="KW-0443">Lipid metabolism</keyword>
<protein>
    <submittedName>
        <fullName evidence="6">Patatin-like phospholipase family protein</fullName>
    </submittedName>
</protein>
<evidence type="ECO:0000313" key="6">
    <source>
        <dbReference type="EMBL" id="AXK39882.1"/>
    </source>
</evidence>
<evidence type="ECO:0000259" key="5">
    <source>
        <dbReference type="PROSITE" id="PS51635"/>
    </source>
</evidence>
<keyword evidence="1 4" id="KW-0378">Hydrolase</keyword>
<dbReference type="AlphaFoldDB" id="A0A345Y7I0"/>
<keyword evidence="2 4" id="KW-0442">Lipid degradation</keyword>
<evidence type="ECO:0000313" key="7">
    <source>
        <dbReference type="Proteomes" id="UP000254537"/>
    </source>
</evidence>
<proteinExistence type="predicted"/>
<feature type="active site" description="Nucleophile" evidence="4">
    <location>
        <position position="42"/>
    </location>
</feature>
<dbReference type="OrthoDB" id="9770965at2"/>
<dbReference type="CDD" id="cd07209">
    <property type="entry name" value="Pat_hypo_Ecoli_Z1214_like"/>
    <property type="match status" value="1"/>
</dbReference>
<dbReference type="GO" id="GO:0016787">
    <property type="term" value="F:hydrolase activity"/>
    <property type="evidence" value="ECO:0007669"/>
    <property type="project" value="UniProtKB-UniRule"/>
</dbReference>
<dbReference type="PROSITE" id="PS51635">
    <property type="entry name" value="PNPLA"/>
    <property type="match status" value="1"/>
</dbReference>
<evidence type="ECO:0000256" key="3">
    <source>
        <dbReference type="ARBA" id="ARBA00023098"/>
    </source>
</evidence>
<feature type="short sequence motif" description="DGA/G" evidence="4">
    <location>
        <begin position="166"/>
        <end position="168"/>
    </location>
</feature>
<feature type="domain" description="PNPLA" evidence="5">
    <location>
        <begin position="9"/>
        <end position="179"/>
    </location>
</feature>
<dbReference type="PANTHER" id="PTHR14226">
    <property type="entry name" value="NEUROPATHY TARGET ESTERASE/SWISS CHEESE D.MELANOGASTER"/>
    <property type="match status" value="1"/>
</dbReference>
<organism evidence="6 7">
    <name type="scientific">Crenobacter cavernae</name>
    <dbReference type="NCBI Taxonomy" id="2290923"/>
    <lineage>
        <taxon>Bacteria</taxon>
        <taxon>Pseudomonadati</taxon>
        <taxon>Pseudomonadota</taxon>
        <taxon>Betaproteobacteria</taxon>
        <taxon>Neisseriales</taxon>
        <taxon>Neisseriaceae</taxon>
        <taxon>Crenobacter</taxon>
    </lineage>
</organism>
<dbReference type="Pfam" id="PF01734">
    <property type="entry name" value="Patatin"/>
    <property type="match status" value="1"/>
</dbReference>
<feature type="short sequence motif" description="GXSXG" evidence="4">
    <location>
        <begin position="40"/>
        <end position="44"/>
    </location>
</feature>
<dbReference type="InterPro" id="IPR050301">
    <property type="entry name" value="NTE"/>
</dbReference>
<feature type="active site" description="Proton acceptor" evidence="4">
    <location>
        <position position="166"/>
    </location>
</feature>
<dbReference type="InterPro" id="IPR002641">
    <property type="entry name" value="PNPLA_dom"/>
</dbReference>
<reference evidence="6 7" key="1">
    <citation type="submission" date="2018-07" db="EMBL/GenBank/DDBJ databases">
        <title>Crenobacter cavernae sp. nov., isolated from a karst cave.</title>
        <authorList>
            <person name="Zhu H."/>
        </authorList>
    </citation>
    <scope>NUCLEOTIDE SEQUENCE [LARGE SCALE GENOMIC DNA]</scope>
    <source>
        <strain evidence="6 7">K1W11S-77</strain>
    </source>
</reference>
<dbReference type="GO" id="GO:0016042">
    <property type="term" value="P:lipid catabolic process"/>
    <property type="evidence" value="ECO:0007669"/>
    <property type="project" value="UniProtKB-UniRule"/>
</dbReference>
<accession>A0A345Y7I0</accession>
<dbReference type="Gene3D" id="3.40.1090.10">
    <property type="entry name" value="Cytosolic phospholipase A2 catalytic domain"/>
    <property type="match status" value="2"/>
</dbReference>
<evidence type="ECO:0000256" key="1">
    <source>
        <dbReference type="ARBA" id="ARBA00022801"/>
    </source>
</evidence>
<gene>
    <name evidence="6" type="ORF">DWG20_10760</name>
</gene>
<dbReference type="SUPFAM" id="SSF52151">
    <property type="entry name" value="FabD/lysophospholipase-like"/>
    <property type="match status" value="1"/>
</dbReference>
<sequence length="286" mass="30234">MADGTRTAFVFAGGGSLGAVEVGMLRELVKTGERPDVVVGASAGAINGAYFAGRPDADGVAGLEAIWSGIKRRDVMPMTLAGLCSTLLRRRQHLVESSGLRRLLHRHLPYARLEEASVPLYVVATDLLTGDEIVLSRGPAVDAVLASAAIPGVFPPVRIDGRELVDGGVANNTPVSVAVRLGAERVIVLPAGFACALQQAPRGVIAQAMHALTLLIARQLVKDIEALSQRAQIYVVPPLCPLSTSPYDYNQCGSLIEQAALTTRRWLDAGGLDKPAIPGALYEHRH</sequence>
<dbReference type="RefSeq" id="WP_115433812.1">
    <property type="nucleotide sequence ID" value="NZ_CP031337.1"/>
</dbReference>
<evidence type="ECO:0000256" key="4">
    <source>
        <dbReference type="PROSITE-ProRule" id="PRU01161"/>
    </source>
</evidence>